<sequence>MGHTMAKLKSFTIQPISSLTPYSALILSMVMIVLFVVKYYVLENFLLQKLYKSIYSNLNGRNRRGFVNHHIAGVTKILILIFAFYPFVAVISAHAEFQTHLSKYSTVKMGDILLIASQMLIGIYIFELIYRTNLSPVAVLHHIGTIIIGQSAIVITLHSQLQRDSDLEFILCTVWGAFDIVSEFLPHVAIILYRIYPNRHNFLRRLFLCSCITTLSGTTVETIVIMYLFGGLWTEWRLAFKIVTPLLHLLFSATQLHGSLVFFKMCRKQERLLTCKAEPGSEEQKIGTSGTLIIDPES</sequence>
<evidence type="ECO:0000313" key="3">
    <source>
        <dbReference type="Proteomes" id="UP000243515"/>
    </source>
</evidence>
<feature type="transmembrane region" description="Helical" evidence="1">
    <location>
        <begin position="205"/>
        <end position="230"/>
    </location>
</feature>
<keyword evidence="1" id="KW-1133">Transmembrane helix</keyword>
<feature type="transmembrane region" description="Helical" evidence="1">
    <location>
        <begin position="112"/>
        <end position="130"/>
    </location>
</feature>
<keyword evidence="1" id="KW-0472">Membrane</keyword>
<dbReference type="Proteomes" id="UP000243515">
    <property type="component" value="Unassembled WGS sequence"/>
</dbReference>
<protein>
    <recommendedName>
        <fullName evidence="4">TLC domain-containing protein</fullName>
    </recommendedName>
</protein>
<name>A0A232LSK3_9EURO</name>
<feature type="transmembrane region" description="Helical" evidence="1">
    <location>
        <begin position="71"/>
        <end position="92"/>
    </location>
</feature>
<evidence type="ECO:0000313" key="2">
    <source>
        <dbReference type="EMBL" id="OXV07064.1"/>
    </source>
</evidence>
<accession>A0A232LSK3</accession>
<reference evidence="2 3" key="1">
    <citation type="journal article" date="2015" name="Environ. Microbiol.">
        <title>Metagenome sequence of Elaphomyces granulatus from sporocarp tissue reveals Ascomycota ectomycorrhizal fingerprints of genome expansion and a Proteobacteria-rich microbiome.</title>
        <authorList>
            <person name="Quandt C.A."/>
            <person name="Kohler A."/>
            <person name="Hesse C.N."/>
            <person name="Sharpton T.J."/>
            <person name="Martin F."/>
            <person name="Spatafora J.W."/>
        </authorList>
    </citation>
    <scope>NUCLEOTIDE SEQUENCE [LARGE SCALE GENOMIC DNA]</scope>
    <source>
        <strain evidence="2 3">OSC145934</strain>
    </source>
</reference>
<keyword evidence="1" id="KW-0812">Transmembrane</keyword>
<evidence type="ECO:0000256" key="1">
    <source>
        <dbReference type="SAM" id="Phobius"/>
    </source>
</evidence>
<feature type="transmembrane region" description="Helical" evidence="1">
    <location>
        <begin position="242"/>
        <end position="263"/>
    </location>
</feature>
<proteinExistence type="predicted"/>
<evidence type="ECO:0008006" key="4">
    <source>
        <dbReference type="Google" id="ProtNLM"/>
    </source>
</evidence>
<feature type="transmembrane region" description="Helical" evidence="1">
    <location>
        <begin position="137"/>
        <end position="157"/>
    </location>
</feature>
<organism evidence="2 3">
    <name type="scientific">Elaphomyces granulatus</name>
    <dbReference type="NCBI Taxonomy" id="519963"/>
    <lineage>
        <taxon>Eukaryota</taxon>
        <taxon>Fungi</taxon>
        <taxon>Dikarya</taxon>
        <taxon>Ascomycota</taxon>
        <taxon>Pezizomycotina</taxon>
        <taxon>Eurotiomycetes</taxon>
        <taxon>Eurotiomycetidae</taxon>
        <taxon>Eurotiales</taxon>
        <taxon>Elaphomycetaceae</taxon>
        <taxon>Elaphomyces</taxon>
    </lineage>
</organism>
<gene>
    <name evidence="2" type="ORF">Egran_05170</name>
</gene>
<comment type="caution">
    <text evidence="2">The sequence shown here is derived from an EMBL/GenBank/DDBJ whole genome shotgun (WGS) entry which is preliminary data.</text>
</comment>
<dbReference type="EMBL" id="NPHW01005140">
    <property type="protein sequence ID" value="OXV07064.1"/>
    <property type="molecule type" value="Genomic_DNA"/>
</dbReference>
<dbReference type="OrthoDB" id="10010954at2759"/>
<feature type="transmembrane region" description="Helical" evidence="1">
    <location>
        <begin position="169"/>
        <end position="193"/>
    </location>
</feature>
<keyword evidence="3" id="KW-1185">Reference proteome</keyword>
<feature type="transmembrane region" description="Helical" evidence="1">
    <location>
        <begin position="20"/>
        <end position="42"/>
    </location>
</feature>
<dbReference type="AlphaFoldDB" id="A0A232LSK3"/>